<evidence type="ECO:0000313" key="2">
    <source>
        <dbReference type="Proteomes" id="UP001152604"/>
    </source>
</evidence>
<reference evidence="1" key="1">
    <citation type="submission" date="2022-03" db="EMBL/GenBank/DDBJ databases">
        <authorList>
            <person name="Brunel B."/>
        </authorList>
    </citation>
    <scope>NUCLEOTIDE SEQUENCE</scope>
    <source>
        <strain evidence="1">STM4922sample</strain>
    </source>
</reference>
<keyword evidence="2" id="KW-1185">Reference proteome</keyword>
<evidence type="ECO:0000313" key="1">
    <source>
        <dbReference type="EMBL" id="CAH2405893.1"/>
    </source>
</evidence>
<name>A0ABN8K9V9_9HYPH</name>
<proteinExistence type="predicted"/>
<accession>A0ABN8K9V9</accession>
<gene>
    <name evidence="1" type="ORF">MES4922_410016</name>
</gene>
<protein>
    <submittedName>
        <fullName evidence="1">Uncharacterized protein</fullName>
    </submittedName>
</protein>
<organism evidence="1 2">
    <name type="scientific">Mesorhizobium ventifaucium</name>
    <dbReference type="NCBI Taxonomy" id="666020"/>
    <lineage>
        <taxon>Bacteria</taxon>
        <taxon>Pseudomonadati</taxon>
        <taxon>Pseudomonadota</taxon>
        <taxon>Alphaproteobacteria</taxon>
        <taxon>Hyphomicrobiales</taxon>
        <taxon>Phyllobacteriaceae</taxon>
        <taxon>Mesorhizobium</taxon>
    </lineage>
</organism>
<dbReference type="Proteomes" id="UP001152604">
    <property type="component" value="Unassembled WGS sequence"/>
</dbReference>
<sequence length="93" mass="10387">MAPGGALAQLRSQAQQNLARVSVKHCSYVEKLNDIETPLSTLILGHERLRPTKFFSYLRLGQASGLSQRYQLVQKPLVAGGSKRFWHVGEPVR</sequence>
<dbReference type="EMBL" id="CAKXZS010000036">
    <property type="protein sequence ID" value="CAH2405893.1"/>
    <property type="molecule type" value="Genomic_DNA"/>
</dbReference>
<comment type="caution">
    <text evidence="1">The sequence shown here is derived from an EMBL/GenBank/DDBJ whole genome shotgun (WGS) entry which is preliminary data.</text>
</comment>